<keyword evidence="2" id="KW-1185">Reference proteome</keyword>
<dbReference type="Proteomes" id="UP000276834">
    <property type="component" value="Unassembled WGS sequence"/>
</dbReference>
<comment type="caution">
    <text evidence="1">The sequence shown here is derived from an EMBL/GenBank/DDBJ whole genome shotgun (WGS) entry which is preliminary data.</text>
</comment>
<sequence length="327" mass="35509">MDACPSGGSFCRGNHAAGTRNCCRVTTSLPGEPVLVCLPRPSGVSGILCWSTGLDLVCPFRYWMGLLLLLDQASCSWSRLNSPLLWLWGLLWLFTAPALGEGSKVCPSSRELEPTEELSWLSWWGSCRNPSLDSERVGVSVTDLRRSRFPSFLDLISFLIFRVLVLVSRLEAAVLGNEGLVLGGLALVQQLQALVVLEQGLVEPLQVLALFQHGLVLVLQGRLLDQQLRVLALPFSPVITALLIVQETLLVQANFLKLRLTSLSSLSTRIAFSRSASSSSLYTLAERASDSSLLILALASASSTLRCCRLSVRFMPGEPHGDCVAEA</sequence>
<gene>
    <name evidence="1" type="ORF">DV515_00004253</name>
</gene>
<protein>
    <submittedName>
        <fullName evidence="1">Uncharacterized protein</fullName>
    </submittedName>
</protein>
<dbReference type="EMBL" id="QUSF01000008">
    <property type="protein sequence ID" value="RLW07240.1"/>
    <property type="molecule type" value="Genomic_DNA"/>
</dbReference>
<accession>A0A3L8SRS4</accession>
<dbReference type="AlphaFoldDB" id="A0A3L8SRS4"/>
<proteinExistence type="predicted"/>
<reference evidence="1 2" key="1">
    <citation type="journal article" date="2018" name="Proc. R. Soc. B">
        <title>A non-coding region near Follistatin controls head colour polymorphism in the Gouldian finch.</title>
        <authorList>
            <person name="Toomey M.B."/>
            <person name="Marques C.I."/>
            <person name="Andrade P."/>
            <person name="Araujo P.M."/>
            <person name="Sabatino S."/>
            <person name="Gazda M.A."/>
            <person name="Afonso S."/>
            <person name="Lopes R.J."/>
            <person name="Corbo J.C."/>
            <person name="Carneiro M."/>
        </authorList>
    </citation>
    <scope>NUCLEOTIDE SEQUENCE [LARGE SCALE GENOMIC DNA]</scope>
    <source>
        <strain evidence="1">Red01</strain>
        <tissue evidence="1">Muscle</tissue>
    </source>
</reference>
<organism evidence="1 2">
    <name type="scientific">Chloebia gouldiae</name>
    <name type="common">Gouldian finch</name>
    <name type="synonym">Erythrura gouldiae</name>
    <dbReference type="NCBI Taxonomy" id="44316"/>
    <lineage>
        <taxon>Eukaryota</taxon>
        <taxon>Metazoa</taxon>
        <taxon>Chordata</taxon>
        <taxon>Craniata</taxon>
        <taxon>Vertebrata</taxon>
        <taxon>Euteleostomi</taxon>
        <taxon>Archelosauria</taxon>
        <taxon>Archosauria</taxon>
        <taxon>Dinosauria</taxon>
        <taxon>Saurischia</taxon>
        <taxon>Theropoda</taxon>
        <taxon>Coelurosauria</taxon>
        <taxon>Aves</taxon>
        <taxon>Neognathae</taxon>
        <taxon>Neoaves</taxon>
        <taxon>Telluraves</taxon>
        <taxon>Australaves</taxon>
        <taxon>Passeriformes</taxon>
        <taxon>Passeroidea</taxon>
        <taxon>Passeridae</taxon>
        <taxon>Chloebia</taxon>
    </lineage>
</organism>
<evidence type="ECO:0000313" key="2">
    <source>
        <dbReference type="Proteomes" id="UP000276834"/>
    </source>
</evidence>
<evidence type="ECO:0000313" key="1">
    <source>
        <dbReference type="EMBL" id="RLW07240.1"/>
    </source>
</evidence>
<name>A0A3L8SRS4_CHLGU</name>